<feature type="binding site" evidence="7">
    <location>
        <position position="221"/>
    </location>
    <ligand>
        <name>substrate</name>
    </ligand>
</feature>
<dbReference type="GO" id="GO:0008448">
    <property type="term" value="F:N-acetylglucosamine-6-phosphate deacetylase activity"/>
    <property type="evidence" value="ECO:0007669"/>
    <property type="project" value="UniProtKB-EC"/>
</dbReference>
<evidence type="ECO:0000256" key="6">
    <source>
        <dbReference type="PIRSR" id="PIRSR038994-1"/>
    </source>
</evidence>
<comment type="similarity">
    <text evidence="1 5">Belongs to the metallo-dependent hydrolases superfamily. NagA family.</text>
</comment>
<evidence type="ECO:0000256" key="2">
    <source>
        <dbReference type="ARBA" id="ARBA00022723"/>
    </source>
</evidence>
<comment type="caution">
    <text evidence="10">The sequence shown here is derived from an EMBL/GenBank/DDBJ whole genome shotgun (WGS) entry which is preliminary data.</text>
</comment>
<accession>A0A935IQE5</accession>
<feature type="binding site" evidence="7">
    <location>
        <begin position="301"/>
        <end position="303"/>
    </location>
    <ligand>
        <name>substrate</name>
    </ligand>
</feature>
<evidence type="ECO:0000256" key="3">
    <source>
        <dbReference type="ARBA" id="ARBA00022801"/>
    </source>
</evidence>
<keyword evidence="2 8" id="KW-0479">Metal-binding</keyword>
<name>A0A935IQE5_9MICO</name>
<dbReference type="PANTHER" id="PTHR11113:SF14">
    <property type="entry name" value="N-ACETYLGLUCOSAMINE-6-PHOSPHATE DEACETYLASE"/>
    <property type="match status" value="1"/>
</dbReference>
<dbReference type="Gene3D" id="3.20.20.140">
    <property type="entry name" value="Metal-dependent hydrolases"/>
    <property type="match status" value="1"/>
</dbReference>
<feature type="domain" description="Amidohydrolase-related" evidence="9">
    <location>
        <begin position="49"/>
        <end position="371"/>
    </location>
</feature>
<feature type="active site" description="Proton donor/acceptor" evidence="6">
    <location>
        <position position="267"/>
    </location>
</feature>
<dbReference type="InterPro" id="IPR003764">
    <property type="entry name" value="GlcNAc_6-P_deAcase"/>
</dbReference>
<dbReference type="EMBL" id="JADJIB010000005">
    <property type="protein sequence ID" value="MBK7274219.1"/>
    <property type="molecule type" value="Genomic_DNA"/>
</dbReference>
<dbReference type="GO" id="GO:0046872">
    <property type="term" value="F:metal ion binding"/>
    <property type="evidence" value="ECO:0007669"/>
    <property type="project" value="UniProtKB-KW"/>
</dbReference>
<feature type="binding site" evidence="7">
    <location>
        <position position="245"/>
    </location>
    <ligand>
        <name>substrate</name>
    </ligand>
</feature>
<feature type="binding site" evidence="7">
    <location>
        <begin position="213"/>
        <end position="214"/>
    </location>
    <ligand>
        <name>substrate</name>
    </ligand>
</feature>
<feature type="binding site" evidence="7">
    <location>
        <position position="134"/>
    </location>
    <ligand>
        <name>substrate</name>
    </ligand>
</feature>
<dbReference type="InterPro" id="IPR011059">
    <property type="entry name" value="Metal-dep_hydrolase_composite"/>
</dbReference>
<evidence type="ECO:0000313" key="11">
    <source>
        <dbReference type="Proteomes" id="UP000726105"/>
    </source>
</evidence>
<dbReference type="InterPro" id="IPR032466">
    <property type="entry name" value="Metal_Hydrolase"/>
</dbReference>
<evidence type="ECO:0000256" key="5">
    <source>
        <dbReference type="PIRNR" id="PIRNR038994"/>
    </source>
</evidence>
<dbReference type="EC" id="3.5.1.25" evidence="10"/>
<organism evidence="10 11">
    <name type="scientific">Candidatus Phosphoribacter hodrii</name>
    <dbReference type="NCBI Taxonomy" id="2953743"/>
    <lineage>
        <taxon>Bacteria</taxon>
        <taxon>Bacillati</taxon>
        <taxon>Actinomycetota</taxon>
        <taxon>Actinomycetes</taxon>
        <taxon>Micrococcales</taxon>
        <taxon>Dermatophilaceae</taxon>
        <taxon>Candidatus Phosphoribacter</taxon>
    </lineage>
</organism>
<feature type="binding site" evidence="8">
    <location>
        <position position="210"/>
    </location>
    <ligand>
        <name>Zn(2+)</name>
        <dbReference type="ChEBI" id="CHEBI:29105"/>
    </ligand>
</feature>
<evidence type="ECO:0000256" key="8">
    <source>
        <dbReference type="PIRSR" id="PIRSR038994-3"/>
    </source>
</evidence>
<sequence>MDTLLAADRIFTPEEILEPGWVEVAGTTVKAIGSGHHPHREPDWRTTTLAPGLVDTHVHGGGGASFSTTSGDEAALAAMAHQRAGSTSVIASLVSAPIPVLADQLACLADLCDDGILAGLHLEGPWLSPTHRGAHDLRHLARGNAAAVDRLVQAARGHLRMATVAPEILGGFEVIKALVDADVLVAVGHTAADTATTEEAVEAGARIATHLFNGMPPLHHRFPGPVGVLLANPSVTVELIADGVHLAPATLALAARAAAGRVSLVSDAMSGCGQPDGRYVLGSTPVTVVDGVARVTSSGALAGGTRTLAHGIRTLYAAGVPLADAITAATATPARALGLWRRGRLVVGANADLVALDDDLAVTRVMVNGTWR</sequence>
<dbReference type="Proteomes" id="UP000726105">
    <property type="component" value="Unassembled WGS sequence"/>
</dbReference>
<keyword evidence="4 5" id="KW-0119">Carbohydrate metabolism</keyword>
<comment type="cofactor">
    <cofactor evidence="8">
        <name>a divalent metal cation</name>
        <dbReference type="ChEBI" id="CHEBI:60240"/>
    </cofactor>
    <text evidence="8">Binds 1 divalent metal cation per subunit.</text>
</comment>
<gene>
    <name evidence="10" type="primary">nagA</name>
    <name evidence="10" type="ORF">IPI13_13990</name>
</gene>
<dbReference type="SUPFAM" id="SSF51556">
    <property type="entry name" value="Metallo-dependent hydrolases"/>
    <property type="match status" value="1"/>
</dbReference>
<evidence type="ECO:0000256" key="1">
    <source>
        <dbReference type="ARBA" id="ARBA00010716"/>
    </source>
</evidence>
<feature type="binding site" evidence="8">
    <location>
        <position position="189"/>
    </location>
    <ligand>
        <name>Zn(2+)</name>
        <dbReference type="ChEBI" id="CHEBI:29105"/>
    </ligand>
</feature>
<dbReference type="Pfam" id="PF01979">
    <property type="entry name" value="Amidohydro_1"/>
    <property type="match status" value="1"/>
</dbReference>
<evidence type="ECO:0000259" key="9">
    <source>
        <dbReference type="Pfam" id="PF01979"/>
    </source>
</evidence>
<reference evidence="10 11" key="1">
    <citation type="submission" date="2020-10" db="EMBL/GenBank/DDBJ databases">
        <title>Connecting structure to function with the recovery of over 1000 high-quality activated sludge metagenome-assembled genomes encoding full-length rRNA genes using long-read sequencing.</title>
        <authorList>
            <person name="Singleton C.M."/>
            <person name="Petriglieri F."/>
            <person name="Kristensen J.M."/>
            <person name="Kirkegaard R.H."/>
            <person name="Michaelsen T.Y."/>
            <person name="Andersen M.H."/>
            <person name="Karst S.M."/>
            <person name="Dueholm M.S."/>
            <person name="Nielsen P.H."/>
            <person name="Albertsen M."/>
        </authorList>
    </citation>
    <scope>NUCLEOTIDE SEQUENCE [LARGE SCALE GENOMIC DNA]</scope>
    <source>
        <strain evidence="10">Ega_18-Q3-R5-49_MAXAC.001</strain>
    </source>
</reference>
<proteinExistence type="inferred from homology"/>
<feature type="binding site" evidence="8">
    <location>
        <position position="123"/>
    </location>
    <ligand>
        <name>Zn(2+)</name>
        <dbReference type="ChEBI" id="CHEBI:29105"/>
    </ligand>
</feature>
<dbReference type="SUPFAM" id="SSF51338">
    <property type="entry name" value="Composite domain of metallo-dependent hydrolases"/>
    <property type="match status" value="1"/>
</dbReference>
<evidence type="ECO:0000313" key="10">
    <source>
        <dbReference type="EMBL" id="MBK7274219.1"/>
    </source>
</evidence>
<dbReference type="AlphaFoldDB" id="A0A935IQE5"/>
<dbReference type="PIRSF" id="PIRSF038994">
    <property type="entry name" value="NagA"/>
    <property type="match status" value="1"/>
</dbReference>
<dbReference type="Gene3D" id="2.30.40.10">
    <property type="entry name" value="Urease, subunit C, domain 1"/>
    <property type="match status" value="1"/>
</dbReference>
<keyword evidence="3 5" id="KW-0378">Hydrolase</keyword>
<protein>
    <submittedName>
        <fullName evidence="10">N-acetylglucosamine-6-phosphate deacetylase</fullName>
        <ecNumber evidence="10">3.5.1.25</ecNumber>
    </submittedName>
</protein>
<dbReference type="GO" id="GO:0006046">
    <property type="term" value="P:N-acetylglucosamine catabolic process"/>
    <property type="evidence" value="ECO:0007669"/>
    <property type="project" value="TreeGrafter"/>
</dbReference>
<dbReference type="PANTHER" id="PTHR11113">
    <property type="entry name" value="N-ACETYLGLUCOSAMINE-6-PHOSPHATE DEACETYLASE"/>
    <property type="match status" value="1"/>
</dbReference>
<evidence type="ECO:0000256" key="7">
    <source>
        <dbReference type="PIRSR" id="PIRSR038994-2"/>
    </source>
</evidence>
<dbReference type="InterPro" id="IPR006680">
    <property type="entry name" value="Amidohydro-rel"/>
</dbReference>
<evidence type="ECO:0000256" key="4">
    <source>
        <dbReference type="ARBA" id="ARBA00023277"/>
    </source>
</evidence>
<dbReference type="NCBIfam" id="TIGR00221">
    <property type="entry name" value="nagA"/>
    <property type="match status" value="1"/>
</dbReference>